<organism evidence="2 3">
    <name type="scientific">Knufia fluminis</name>
    <dbReference type="NCBI Taxonomy" id="191047"/>
    <lineage>
        <taxon>Eukaryota</taxon>
        <taxon>Fungi</taxon>
        <taxon>Dikarya</taxon>
        <taxon>Ascomycota</taxon>
        <taxon>Pezizomycotina</taxon>
        <taxon>Eurotiomycetes</taxon>
        <taxon>Chaetothyriomycetidae</taxon>
        <taxon>Chaetothyriales</taxon>
        <taxon>Trichomeriaceae</taxon>
        <taxon>Knufia</taxon>
    </lineage>
</organism>
<sequence>MASFLEAAKQNFAEDPLESEGRKDAEFLQLETQLFAKLTKAGVSSVSPTAAIKMPGAVIEGLLGWLGNKNPFLKNASAGQNEVWILDNTAFKSSAMSTWRAEVVACFFQHGRGDLTAAVAAIADTIGLDGEPGHQAETKALIAERLKPFIDAVAPARTLPIVVESQSHKPHKRKLGPSNTSGISSQVFEVGAHSQKNGEVNHIKSDSSVSGLPQAEAVTHLAAPEGWGIISDIDDTIKITQTPDPIGILRTTFTEPPQYTSHMPDFYKILDEQLQKPAWFYLSASPYNLYPFLRKFIQDYFPLGTIILRDASWMTLGGLFSTLTQGTKEYKTSRIDKIHDWLPHRKFICIGDSTQMDPETYAESYKKYPGWISAIYIRKVTDAPFMEKKNMPERFEKAFEGVPPNVWKVFMLPDELKDHVTHVAGEAHLGIMGQLSAFFCGHERERQQLEKDRVRQ</sequence>
<dbReference type="EMBL" id="JAKLMC020000002">
    <property type="protein sequence ID" value="KAK5957937.1"/>
    <property type="molecule type" value="Genomic_DNA"/>
</dbReference>
<dbReference type="InterPro" id="IPR019236">
    <property type="entry name" value="APP1_cat"/>
</dbReference>
<dbReference type="GO" id="GO:0030479">
    <property type="term" value="C:actin cortical patch"/>
    <property type="evidence" value="ECO:0007669"/>
    <property type="project" value="TreeGrafter"/>
</dbReference>
<evidence type="ECO:0000259" key="1">
    <source>
        <dbReference type="Pfam" id="PF09949"/>
    </source>
</evidence>
<dbReference type="AlphaFoldDB" id="A0AAN8IS93"/>
<dbReference type="GO" id="GO:0008195">
    <property type="term" value="F:phosphatidate phosphatase activity"/>
    <property type="evidence" value="ECO:0007669"/>
    <property type="project" value="InterPro"/>
</dbReference>
<reference evidence="2 3" key="1">
    <citation type="submission" date="2022-12" db="EMBL/GenBank/DDBJ databases">
        <title>Genomic features and morphological characterization of a novel Knufia sp. strain isolated from spacecraft assembly facility.</title>
        <authorList>
            <person name="Teixeira M."/>
            <person name="Chander A.M."/>
            <person name="Stajich J.E."/>
            <person name="Venkateswaran K."/>
        </authorList>
    </citation>
    <scope>NUCLEOTIDE SEQUENCE [LARGE SCALE GENOMIC DNA]</scope>
    <source>
        <strain evidence="2 3">FJI-L2-BK-P2</strain>
    </source>
</reference>
<name>A0AAN8IS93_9EURO</name>
<dbReference type="PANTHER" id="PTHR28208">
    <property type="entry name" value="PHOSPHATIDATE PHOSPHATASE APP1"/>
    <property type="match status" value="1"/>
</dbReference>
<evidence type="ECO:0000313" key="3">
    <source>
        <dbReference type="Proteomes" id="UP001316803"/>
    </source>
</evidence>
<comment type="caution">
    <text evidence="2">The sequence shown here is derived from an EMBL/GenBank/DDBJ whole genome shotgun (WGS) entry which is preliminary data.</text>
</comment>
<gene>
    <name evidence="2" type="ORF">OHC33_001127</name>
</gene>
<accession>A0AAN8IS93</accession>
<protein>
    <recommendedName>
        <fullName evidence="1">Phosphatidate phosphatase APP1 catalytic domain-containing protein</fullName>
    </recommendedName>
</protein>
<dbReference type="InterPro" id="IPR052935">
    <property type="entry name" value="Mg2+_PAP"/>
</dbReference>
<keyword evidence="3" id="KW-1185">Reference proteome</keyword>
<dbReference type="PANTHER" id="PTHR28208:SF1">
    <property type="entry name" value="FILAMENT ORGANIZATION PROTEIN APP1-LIKE, PUTATIVE (AFU_ORTHOLOGUE AFUA_1G06650)-RELATED"/>
    <property type="match status" value="1"/>
</dbReference>
<evidence type="ECO:0000313" key="2">
    <source>
        <dbReference type="EMBL" id="KAK5957937.1"/>
    </source>
</evidence>
<dbReference type="Pfam" id="PF09949">
    <property type="entry name" value="APP1_cat"/>
    <property type="match status" value="1"/>
</dbReference>
<feature type="domain" description="Phosphatidate phosphatase APP1 catalytic" evidence="1">
    <location>
        <begin position="227"/>
        <end position="379"/>
    </location>
</feature>
<dbReference type="Proteomes" id="UP001316803">
    <property type="component" value="Unassembled WGS sequence"/>
</dbReference>
<proteinExistence type="predicted"/>